<keyword evidence="6" id="KW-0805">Transcription regulation</keyword>
<feature type="region of interest" description="Disordered" evidence="12">
    <location>
        <begin position="135"/>
        <end position="257"/>
    </location>
</feature>
<proteinExistence type="predicted"/>
<keyword evidence="8" id="KW-0804">Transcription</keyword>
<evidence type="ECO:0000256" key="1">
    <source>
        <dbReference type="ARBA" id="ARBA00004340"/>
    </source>
</evidence>
<dbReference type="InterPro" id="IPR001218">
    <property type="entry name" value="Nucleocap_CoV"/>
</dbReference>
<evidence type="ECO:0000256" key="3">
    <source>
        <dbReference type="ARBA" id="ARBA00022765"/>
    </source>
</evidence>
<dbReference type="InterPro" id="IPR037195">
    <property type="entry name" value="Nucleocapsid_N"/>
</dbReference>
<dbReference type="GO" id="GO:1990904">
    <property type="term" value="C:ribonucleoprotein complex"/>
    <property type="evidence" value="ECO:0007669"/>
    <property type="project" value="UniProtKB-KW"/>
</dbReference>
<evidence type="ECO:0000256" key="9">
    <source>
        <dbReference type="ARBA" id="ARBA00023274"/>
    </source>
</evidence>
<dbReference type="PROSITE" id="PS51928">
    <property type="entry name" value="COV_N_NTD"/>
    <property type="match status" value="1"/>
</dbReference>
<dbReference type="CDD" id="cd21554">
    <property type="entry name" value="CoV_N-NTD"/>
    <property type="match status" value="1"/>
</dbReference>
<dbReference type="GO" id="GO:0019013">
    <property type="term" value="C:viral nucleocapsid"/>
    <property type="evidence" value="ECO:0007669"/>
    <property type="project" value="UniProtKB-UniRule"/>
</dbReference>
<reference evidence="15" key="1">
    <citation type="journal article" date="2019" name="Viruses">
        <title>Shared Common Ancestry of Rodent Alphacoronaviruses Sampled Globally.</title>
        <authorList>
            <person name="Tsoleridis T."/>
            <person name="Chappell J.G."/>
            <person name="Onianwa O."/>
            <person name="Marston D.A."/>
            <person name="Fooks A.R."/>
            <person name="Monchatre-Leroy E."/>
            <person name="Umhang G."/>
            <person name="Muller M.A."/>
            <person name="Drexler J.F."/>
            <person name="Drosten C."/>
            <person name="Tarlinton R.E."/>
            <person name="McClure C.P."/>
            <person name="Holmes E.C."/>
            <person name="Ball J.K."/>
        </authorList>
    </citation>
    <scope>NUCLEOTIDE SEQUENCE</scope>
    <source>
        <strain evidence="15">UKMa1</strain>
    </source>
</reference>
<evidence type="ECO:0000259" key="14">
    <source>
        <dbReference type="PROSITE" id="PS51929"/>
    </source>
</evidence>
<feature type="domain" description="CoV N CTD" evidence="14">
    <location>
        <begin position="235"/>
        <end position="350"/>
    </location>
</feature>
<evidence type="ECO:0000256" key="5">
    <source>
        <dbReference type="ARBA" id="ARBA00022884"/>
    </source>
</evidence>
<evidence type="ECO:0000256" key="11">
    <source>
        <dbReference type="PROSITE-ProRule" id="PRU01276"/>
    </source>
</evidence>
<feature type="compositionally biased region" description="Low complexity" evidence="12">
    <location>
        <begin position="216"/>
        <end position="225"/>
    </location>
</feature>
<comment type="subcellular location">
    <subcellularLocation>
        <location evidence="1">Host cell</location>
    </subcellularLocation>
    <subcellularLocation>
        <location evidence="10">Virion</location>
    </subcellularLocation>
    <text evidence="10">Located inside the virion, complexed with the viral RNA. Probably associates with ER-derived membranes where it participates in viral RNA synthesis and virus budding.</text>
</comment>
<dbReference type="EMBL" id="MK249069">
    <property type="protein sequence ID" value="QBG64652.1"/>
    <property type="molecule type" value="Genomic_RNA"/>
</dbReference>
<evidence type="ECO:0000256" key="7">
    <source>
        <dbReference type="ARBA" id="ARBA00023086"/>
    </source>
</evidence>
<accession>A0A493R5F8</accession>
<keyword evidence="7 10" id="KW-0543">Viral nucleoprotein</keyword>
<dbReference type="CDD" id="cd21595">
    <property type="entry name" value="CoV_N-CTD"/>
    <property type="match status" value="1"/>
</dbReference>
<evidence type="ECO:0000256" key="6">
    <source>
        <dbReference type="ARBA" id="ARBA00023015"/>
    </source>
</evidence>
<feature type="domain" description="CoV N NTD" evidence="13">
    <location>
        <begin position="34"/>
        <end position="167"/>
    </location>
</feature>
<dbReference type="InterPro" id="IPR044344">
    <property type="entry name" value="N_prot_C_CoV"/>
</dbReference>
<evidence type="ECO:0000256" key="8">
    <source>
        <dbReference type="ARBA" id="ARBA00023163"/>
    </source>
</evidence>
<dbReference type="GO" id="GO:0003723">
    <property type="term" value="F:RNA binding"/>
    <property type="evidence" value="ECO:0007669"/>
    <property type="project" value="UniProtKB-UniRule"/>
</dbReference>
<evidence type="ECO:0000313" key="15">
    <source>
        <dbReference type="EMBL" id="QBG64652.1"/>
    </source>
</evidence>
<comment type="function">
    <text evidence="10">Packages the positive strand viral genome RNA into a helical ribonucleocapsid (RNP) and plays a fundamental role during virion assembly through its interactions with the viral genome and membrane protein M. Plays an important role in enhancing the efficiency of subgenomic viral RNA transcription as well as viral replication.</text>
</comment>
<dbReference type="SUPFAM" id="SSF103068">
    <property type="entry name" value="Nucleocapsid protein dimerization domain"/>
    <property type="match status" value="1"/>
</dbReference>
<dbReference type="SUPFAM" id="SSF110304">
    <property type="entry name" value="Coronavirus RNA-binding domain"/>
    <property type="match status" value="1"/>
</dbReference>
<dbReference type="Pfam" id="PF00937">
    <property type="entry name" value="CoV_nucleocap"/>
    <property type="match status" value="1"/>
</dbReference>
<dbReference type="InterPro" id="IPR037179">
    <property type="entry name" value="Nucleocapsid_C"/>
</dbReference>
<protein>
    <recommendedName>
        <fullName evidence="10">Nucleoprotein</fullName>
    </recommendedName>
</protein>
<keyword evidence="3" id="KW-0013">ADP-ribosylation</keyword>
<feature type="compositionally biased region" description="Basic and acidic residues" evidence="12">
    <location>
        <begin position="194"/>
        <end position="203"/>
    </location>
</feature>
<evidence type="ECO:0000256" key="2">
    <source>
        <dbReference type="ARBA" id="ARBA00022553"/>
    </source>
</evidence>
<feature type="compositionally biased region" description="Basic residues" evidence="12">
    <location>
        <begin position="16"/>
        <end position="26"/>
    </location>
</feature>
<keyword evidence="9 11" id="KW-0687">Ribonucleoprotein</keyword>
<keyword evidence="2" id="KW-0597">Phosphoprotein</keyword>
<dbReference type="PROSITE" id="PS51929">
    <property type="entry name" value="COV_N_CTD"/>
    <property type="match status" value="1"/>
</dbReference>
<feature type="region of interest" description="Disordered" evidence="12">
    <location>
        <begin position="1"/>
        <end position="29"/>
    </location>
</feature>
<sequence length="394" mass="43076">MSSNVSWADQTDSASRRQRSRSRGRSQNRTNASIPLSWFTGIVDESDAGFTSLMPNNGVPTGAGSASQQVGYWYRAPTVYQMRRGKRVPLPTTWYFYFLGTGPQANSSYGTALDGVFWVKTKNGQIDAKSSRTLGVRETGTEPKRANIPNLPQGLRVLLPQGSRPQSRSQSMTRSQNNSRASSATRGGGSRSASVDRTKEDLKAVVTQLLSEMGVSKNSGSSQNSQKKKKTGSQAPTPHPDQDSKPLWKRKPNRSENVTKIFGARSDAKNFGDSEMLRLGVDDPRFKAVSYYCPGASASLFNSAVSISDGSNGMKRITFHTTIEVDPTRPGFELFMSQIDAFKKPMTFQQTQDFWESQGPVQSKITDYFRGTTPGAGGSAVEIEGLEMVDETNA</sequence>
<feature type="compositionally biased region" description="Polar residues" evidence="12">
    <location>
        <begin position="1"/>
        <end position="12"/>
    </location>
</feature>
<evidence type="ECO:0000256" key="12">
    <source>
        <dbReference type="SAM" id="MobiDB-lite"/>
    </source>
</evidence>
<evidence type="ECO:0000259" key="13">
    <source>
        <dbReference type="PROSITE" id="PS51928"/>
    </source>
</evidence>
<organism evidence="15">
    <name type="scientific">Alphacoronavirus UKMa1</name>
    <dbReference type="NCBI Taxonomy" id="2520503"/>
    <lineage>
        <taxon>Viruses</taxon>
        <taxon>Riboviria</taxon>
        <taxon>Orthornavirae</taxon>
        <taxon>Pisuviricota</taxon>
        <taxon>Pisoniviricetes</taxon>
        <taxon>Nidovirales</taxon>
        <taxon>Cornidovirineae</taxon>
        <taxon>Coronaviridae</taxon>
        <taxon>Orthocoronavirinae</taxon>
        <taxon>Alphacoronavirus</taxon>
        <taxon>Luchacovirus</taxon>
    </lineage>
</organism>
<dbReference type="PIRSF" id="PIRSF003888">
    <property type="entry name" value="Corona_nucleocap"/>
    <property type="match status" value="1"/>
</dbReference>
<keyword evidence="5 10" id="KW-0694">RNA-binding</keyword>
<name>A0A493R5F8_9ALPC</name>
<keyword evidence="4 10" id="KW-0946">Virion</keyword>
<evidence type="ECO:0000256" key="10">
    <source>
        <dbReference type="PIRNR" id="PIRNR003888"/>
    </source>
</evidence>
<evidence type="ECO:0000256" key="4">
    <source>
        <dbReference type="ARBA" id="ARBA00022844"/>
    </source>
</evidence>
<feature type="compositionally biased region" description="Low complexity" evidence="12">
    <location>
        <begin position="160"/>
        <end position="171"/>
    </location>
</feature>
<dbReference type="InterPro" id="IPR044345">
    <property type="entry name" value="N_prot_N_CoV"/>
</dbReference>
<dbReference type="GO" id="GO:0043657">
    <property type="term" value="C:host cell"/>
    <property type="evidence" value="ECO:0007669"/>
    <property type="project" value="UniProtKB-SubCell"/>
</dbReference>